<dbReference type="InterPro" id="IPR013321">
    <property type="entry name" value="Arc_rbn_hlx_hlx"/>
</dbReference>
<dbReference type="PATRIC" id="fig|1423804.4.peg.1356"/>
<dbReference type="Proteomes" id="UP000051442">
    <property type="component" value="Unassembled WGS sequence"/>
</dbReference>
<evidence type="ECO:0000313" key="1">
    <source>
        <dbReference type="EMBL" id="KRN21140.1"/>
    </source>
</evidence>
<accession>A0A0R2F8Q5</accession>
<dbReference type="EMBL" id="AYZM01000125">
    <property type="protein sequence ID" value="KRN21140.1"/>
    <property type="molecule type" value="Genomic_DNA"/>
</dbReference>
<dbReference type="RefSeq" id="WP_054737331.1">
    <property type="nucleotide sequence ID" value="NZ_AYZM01000125.1"/>
</dbReference>
<evidence type="ECO:0000313" key="2">
    <source>
        <dbReference type="Proteomes" id="UP000051442"/>
    </source>
</evidence>
<protein>
    <recommendedName>
        <fullName evidence="3">Addiction module antitoxin, RelB DinJ family</fullName>
    </recommendedName>
</protein>
<dbReference type="AlphaFoldDB" id="A0A0R2F8Q5"/>
<comment type="caution">
    <text evidence="1">The sequence shown here is derived from an EMBL/GenBank/DDBJ whole genome shotgun (WGS) entry which is preliminary data.</text>
</comment>
<keyword evidence="2" id="KW-1185">Reference proteome</keyword>
<name>A0A0R2F8Q5_9LACO</name>
<gene>
    <name evidence="1" type="ORF">FD14_GL001261</name>
</gene>
<sequence>MSEVAIHLDDQLKQALIEKLAVIGLSIDEYVNLAARQLLVQGKVPFEIMTEIDVVTDTTRRALVLAEAKELGIVPDDSPEFSTIEALKVYLDQ</sequence>
<dbReference type="Gene3D" id="1.10.1220.10">
    <property type="entry name" value="Met repressor-like"/>
    <property type="match status" value="1"/>
</dbReference>
<dbReference type="GO" id="GO:0006355">
    <property type="term" value="P:regulation of DNA-templated transcription"/>
    <property type="evidence" value="ECO:0007669"/>
    <property type="project" value="InterPro"/>
</dbReference>
<dbReference type="STRING" id="1423804.FD14_GL001261"/>
<reference evidence="1 2" key="1">
    <citation type="journal article" date="2015" name="Genome Announc.">
        <title>Expanding the biotechnology potential of lactobacilli through comparative genomics of 213 strains and associated genera.</title>
        <authorList>
            <person name="Sun Z."/>
            <person name="Harris H.M."/>
            <person name="McCann A."/>
            <person name="Guo C."/>
            <person name="Argimon S."/>
            <person name="Zhang W."/>
            <person name="Yang X."/>
            <person name="Jeffery I.B."/>
            <person name="Cooney J.C."/>
            <person name="Kagawa T.F."/>
            <person name="Liu W."/>
            <person name="Song Y."/>
            <person name="Salvetti E."/>
            <person name="Wrobel A."/>
            <person name="Rasinkangas P."/>
            <person name="Parkhill J."/>
            <person name="Rea M.C."/>
            <person name="O'Sullivan O."/>
            <person name="Ritari J."/>
            <person name="Douillard F.P."/>
            <person name="Paul Ross R."/>
            <person name="Yang R."/>
            <person name="Briner A.E."/>
            <person name="Felis G.E."/>
            <person name="de Vos W.M."/>
            <person name="Barrangou R."/>
            <person name="Klaenhammer T.R."/>
            <person name="Caufield P.W."/>
            <person name="Cui Y."/>
            <person name="Zhang H."/>
            <person name="O'Toole P.W."/>
        </authorList>
    </citation>
    <scope>NUCLEOTIDE SEQUENCE [LARGE SCALE GENOMIC DNA]</scope>
    <source>
        <strain evidence="1 2">DSM 23365</strain>
    </source>
</reference>
<organism evidence="1 2">
    <name type="scientific">Secundilactobacillus similis DSM 23365 = JCM 2765</name>
    <dbReference type="NCBI Taxonomy" id="1423804"/>
    <lineage>
        <taxon>Bacteria</taxon>
        <taxon>Bacillati</taxon>
        <taxon>Bacillota</taxon>
        <taxon>Bacilli</taxon>
        <taxon>Lactobacillales</taxon>
        <taxon>Lactobacillaceae</taxon>
        <taxon>Secundilactobacillus</taxon>
    </lineage>
</organism>
<dbReference type="OrthoDB" id="9804867at2"/>
<evidence type="ECO:0008006" key="3">
    <source>
        <dbReference type="Google" id="ProtNLM"/>
    </source>
</evidence>
<proteinExistence type="predicted"/>